<dbReference type="OrthoDB" id="6695444at2"/>
<sequence>MNDNLNNPYNRYLFTDSPAWDAFPNEQKVCVITEPLCNPYIKARNYDMARPYNFMLNIDQWKEVSQNKIELLMAIRFGMEWDTKQYPESQLADLGFHTQMYIRFHQYVLKHSIKEAAKIVAEFEQTAFKVRFLSAFAVGDLLELRNVGPFAQGKGALTNLNALKKTINKLNVTDTISDLASLQDNGGPLHINRNLFKEVFNQDFNPQMIKILRSQGIYKGDPLNVQQTEFDKNYSR</sequence>
<accession>N9PK83</accession>
<protein>
    <submittedName>
        <fullName evidence="1">Uncharacterized protein</fullName>
    </submittedName>
</protein>
<dbReference type="RefSeq" id="WP_005274757.1">
    <property type="nucleotide sequence ID" value="NZ_KB850195.1"/>
</dbReference>
<evidence type="ECO:0000313" key="1">
    <source>
        <dbReference type="EMBL" id="ENX33878.1"/>
    </source>
</evidence>
<dbReference type="PATRIC" id="fig|1217695.3.peg.2471"/>
<keyword evidence="2" id="KW-1185">Reference proteome</keyword>
<evidence type="ECO:0000313" key="2">
    <source>
        <dbReference type="Proteomes" id="UP000013009"/>
    </source>
</evidence>
<dbReference type="EMBL" id="APRZ01000017">
    <property type="protein sequence ID" value="ENX33878.1"/>
    <property type="molecule type" value="Genomic_DNA"/>
</dbReference>
<dbReference type="AlphaFoldDB" id="N9PK83"/>
<dbReference type="HOGENOM" id="CLU_1197724_0_0_6"/>
<name>N9PK83_9GAMM</name>
<gene>
    <name evidence="1" type="ORF">F889_02542</name>
</gene>
<reference evidence="1 2" key="1">
    <citation type="submission" date="2013-02" db="EMBL/GenBank/DDBJ databases">
        <title>The Genome Sequence of Acinetobacter sp. NIPH 1859.</title>
        <authorList>
            <consortium name="The Broad Institute Genome Sequencing Platform"/>
            <consortium name="The Broad Institute Genome Sequencing Center for Infectious Disease"/>
            <person name="Cerqueira G."/>
            <person name="Feldgarden M."/>
            <person name="Courvalin P."/>
            <person name="Perichon B."/>
            <person name="Grillot-Courvalin C."/>
            <person name="Clermont D."/>
            <person name="Rocha E."/>
            <person name="Yoon E.-J."/>
            <person name="Nemec A."/>
            <person name="Walker B."/>
            <person name="Young S.K."/>
            <person name="Zeng Q."/>
            <person name="Gargeya S."/>
            <person name="Fitzgerald M."/>
            <person name="Haas B."/>
            <person name="Abouelleil A."/>
            <person name="Alvarado L."/>
            <person name="Arachchi H.M."/>
            <person name="Berlin A.M."/>
            <person name="Chapman S.B."/>
            <person name="Dewar J."/>
            <person name="Goldberg J."/>
            <person name="Griggs A."/>
            <person name="Gujja S."/>
            <person name="Hansen M."/>
            <person name="Howarth C."/>
            <person name="Imamovic A."/>
            <person name="Larimer J."/>
            <person name="McCowan C."/>
            <person name="Murphy C."/>
            <person name="Neiman D."/>
            <person name="Pearson M."/>
            <person name="Priest M."/>
            <person name="Roberts A."/>
            <person name="Saif S."/>
            <person name="Shea T."/>
            <person name="Sisk P."/>
            <person name="Sykes S."/>
            <person name="Wortman J."/>
            <person name="Nusbaum C."/>
            <person name="Birren B."/>
        </authorList>
    </citation>
    <scope>NUCLEOTIDE SEQUENCE [LARGE SCALE GENOMIC DNA]</scope>
    <source>
        <strain evidence="1 2">NIPH 1859</strain>
    </source>
</reference>
<organism evidence="1 2">
    <name type="scientific">Acinetobacter colistiniresistens</name>
    <dbReference type="NCBI Taxonomy" id="280145"/>
    <lineage>
        <taxon>Bacteria</taxon>
        <taxon>Pseudomonadati</taxon>
        <taxon>Pseudomonadota</taxon>
        <taxon>Gammaproteobacteria</taxon>
        <taxon>Moraxellales</taxon>
        <taxon>Moraxellaceae</taxon>
        <taxon>Acinetobacter</taxon>
    </lineage>
</organism>
<comment type="caution">
    <text evidence="1">The sequence shown here is derived from an EMBL/GenBank/DDBJ whole genome shotgun (WGS) entry which is preliminary data.</text>
</comment>
<dbReference type="Proteomes" id="UP000013009">
    <property type="component" value="Unassembled WGS sequence"/>
</dbReference>
<proteinExistence type="predicted"/>